<dbReference type="Pfam" id="PF08447">
    <property type="entry name" value="PAS_3"/>
    <property type="match status" value="1"/>
</dbReference>
<evidence type="ECO:0000313" key="3">
    <source>
        <dbReference type="EMBL" id="ORA12095.1"/>
    </source>
</evidence>
<dbReference type="InterPro" id="IPR005561">
    <property type="entry name" value="ANTAR"/>
</dbReference>
<evidence type="ECO:0000259" key="1">
    <source>
        <dbReference type="PROSITE" id="PS50113"/>
    </source>
</evidence>
<feature type="domain" description="ANTAR" evidence="2">
    <location>
        <begin position="123"/>
        <end position="184"/>
    </location>
</feature>
<dbReference type="PROSITE" id="PS50921">
    <property type="entry name" value="ANTAR"/>
    <property type="match status" value="1"/>
</dbReference>
<dbReference type="Proteomes" id="UP000192284">
    <property type="component" value="Unassembled WGS sequence"/>
</dbReference>
<dbReference type="SMART" id="SM01012">
    <property type="entry name" value="ANTAR"/>
    <property type="match status" value="1"/>
</dbReference>
<dbReference type="SUPFAM" id="SSF52172">
    <property type="entry name" value="CheY-like"/>
    <property type="match status" value="1"/>
</dbReference>
<name>A0A1W9ZCE5_MYCAN</name>
<dbReference type="InterPro" id="IPR035965">
    <property type="entry name" value="PAS-like_dom_sf"/>
</dbReference>
<reference evidence="3 4" key="1">
    <citation type="submission" date="2017-02" db="EMBL/GenBank/DDBJ databases">
        <title>The new phylogeny of genus Mycobacterium.</title>
        <authorList>
            <person name="Tortoli E."/>
            <person name="Trovato A."/>
            <person name="Cirillo D.M."/>
        </authorList>
    </citation>
    <scope>NUCLEOTIDE SEQUENCE [LARGE SCALE GENOMIC DNA]</scope>
    <source>
        <strain evidence="3 4">DSM 45057</strain>
    </source>
</reference>
<feature type="domain" description="PAC" evidence="1">
    <location>
        <begin position="77"/>
        <end position="129"/>
    </location>
</feature>
<keyword evidence="4" id="KW-1185">Reference proteome</keyword>
<dbReference type="GO" id="GO:0003723">
    <property type="term" value="F:RNA binding"/>
    <property type="evidence" value="ECO:0007669"/>
    <property type="project" value="InterPro"/>
</dbReference>
<dbReference type="SUPFAM" id="SSF55785">
    <property type="entry name" value="PYP-like sensor domain (PAS domain)"/>
    <property type="match status" value="1"/>
</dbReference>
<comment type="caution">
    <text evidence="3">The sequence shown here is derived from an EMBL/GenBank/DDBJ whole genome shotgun (WGS) entry which is preliminary data.</text>
</comment>
<dbReference type="Pfam" id="PF03861">
    <property type="entry name" value="ANTAR"/>
    <property type="match status" value="1"/>
</dbReference>
<organism evidence="3 4">
    <name type="scientific">Mycobacterium angelicum</name>
    <dbReference type="NCBI Taxonomy" id="470074"/>
    <lineage>
        <taxon>Bacteria</taxon>
        <taxon>Bacillati</taxon>
        <taxon>Actinomycetota</taxon>
        <taxon>Actinomycetes</taxon>
        <taxon>Mycobacteriales</taxon>
        <taxon>Mycobacteriaceae</taxon>
        <taxon>Mycobacterium</taxon>
    </lineage>
</organism>
<dbReference type="PROSITE" id="PS50113">
    <property type="entry name" value="PAC"/>
    <property type="match status" value="1"/>
</dbReference>
<dbReference type="AlphaFoldDB" id="A0A1W9ZCE5"/>
<evidence type="ECO:0000259" key="2">
    <source>
        <dbReference type="PROSITE" id="PS50921"/>
    </source>
</evidence>
<sequence length="217" mass="23917">MRDGSARRGNRWPQVGSFRYVASDDHWEWSDEVAQMHGYEPGRVVPTTDLLRAHQHPDEKPVVTQLVEWVRRHGAACGNRCRIVDTGGSVHLVIVVGNPWYDEAGKFGGTAGFYVDITEQAEVDLQMRMTDAIEAVNARRAVINQAMGVLMLRYGLNADSAFELLAKLSQKSNIKVRVLAERIVDHAAGREALCVDATDAVNRLLHTAQGVGVQASS</sequence>
<accession>A0A1W9ZCE5</accession>
<dbReference type="Gene3D" id="3.30.450.20">
    <property type="entry name" value="PAS domain"/>
    <property type="match status" value="1"/>
</dbReference>
<dbReference type="RefSeq" id="WP_083115978.1">
    <property type="nucleotide sequence ID" value="NZ_JACKTS010000040.1"/>
</dbReference>
<dbReference type="InterPro" id="IPR036388">
    <property type="entry name" value="WH-like_DNA-bd_sf"/>
</dbReference>
<dbReference type="OrthoDB" id="3787288at2"/>
<protein>
    <submittedName>
        <fullName evidence="3">Transcriptional regulator</fullName>
    </submittedName>
</protein>
<dbReference type="InterPro" id="IPR011006">
    <property type="entry name" value="CheY-like_superfamily"/>
</dbReference>
<proteinExistence type="predicted"/>
<evidence type="ECO:0000313" key="4">
    <source>
        <dbReference type="Proteomes" id="UP000192284"/>
    </source>
</evidence>
<dbReference type="Gene3D" id="1.10.10.10">
    <property type="entry name" value="Winged helix-like DNA-binding domain superfamily/Winged helix DNA-binding domain"/>
    <property type="match status" value="1"/>
</dbReference>
<dbReference type="EMBL" id="MVHE01000075">
    <property type="protein sequence ID" value="ORA12095.1"/>
    <property type="molecule type" value="Genomic_DNA"/>
</dbReference>
<dbReference type="InterPro" id="IPR013655">
    <property type="entry name" value="PAS_fold_3"/>
</dbReference>
<gene>
    <name evidence="3" type="ORF">BST12_25335</name>
</gene>
<dbReference type="InterPro" id="IPR000700">
    <property type="entry name" value="PAS-assoc_C"/>
</dbReference>